<accession>A0A6C0KGV9</accession>
<organism evidence="1">
    <name type="scientific">viral metagenome</name>
    <dbReference type="NCBI Taxonomy" id="1070528"/>
    <lineage>
        <taxon>unclassified sequences</taxon>
        <taxon>metagenomes</taxon>
        <taxon>organismal metagenomes</taxon>
    </lineage>
</organism>
<evidence type="ECO:0000313" key="1">
    <source>
        <dbReference type="EMBL" id="QHU15568.1"/>
    </source>
</evidence>
<dbReference type="EMBL" id="MN740866">
    <property type="protein sequence ID" value="QHU15568.1"/>
    <property type="molecule type" value="Genomic_DNA"/>
</dbReference>
<sequence length="147" mass="17259">MEVIQFNGKTYGKENAQLYVFEELWDTFRPITRLYWNGNKFVLDDSAYKTNLFDPVYGFGSQEMKSHCKFLTETTDLECSNISSPQNFWAWCGTQTEWFHDRPCALGGCEPKDWKRYIRNTSSRPRTLRHAPSSRITRRLVGKGLKL</sequence>
<protein>
    <submittedName>
        <fullName evidence="1">Uncharacterized protein</fullName>
    </submittedName>
</protein>
<name>A0A6C0KGV9_9ZZZZ</name>
<dbReference type="AlphaFoldDB" id="A0A6C0KGV9"/>
<reference evidence="1" key="1">
    <citation type="journal article" date="2020" name="Nature">
        <title>Giant virus diversity and host interactions through global metagenomics.</title>
        <authorList>
            <person name="Schulz F."/>
            <person name="Roux S."/>
            <person name="Paez-Espino D."/>
            <person name="Jungbluth S."/>
            <person name="Walsh D.A."/>
            <person name="Denef V.J."/>
            <person name="McMahon K.D."/>
            <person name="Konstantinidis K.T."/>
            <person name="Eloe-Fadrosh E.A."/>
            <person name="Kyrpides N.C."/>
            <person name="Woyke T."/>
        </authorList>
    </citation>
    <scope>NUCLEOTIDE SEQUENCE</scope>
    <source>
        <strain evidence="1">GVMAG-S-3300002307-41</strain>
    </source>
</reference>
<proteinExistence type="predicted"/>